<sequence length="142" mass="15703">MTLSNIFKFSLIITLASAVGPCAYSRKLSEKELVEVVSDIAGTVKVSSNEGAKILTALLMKNLKEIDSDDEDLYKKITEKISSAISESGTQPRILSRPLIVTYLNATTKIMNFFSDTNNKLALFQASDNSDLFQAEEEKEEE</sequence>
<accession>A0ABM7V8Y6</accession>
<evidence type="ECO:0000313" key="1">
    <source>
        <dbReference type="EMBL" id="BDB96260.1"/>
    </source>
</evidence>
<dbReference type="Proteomes" id="UP001320209">
    <property type="component" value="Chromosome"/>
</dbReference>
<gene>
    <name evidence="1" type="ORF">HYD_3930</name>
</gene>
<proteinExistence type="predicted"/>
<reference evidence="1" key="1">
    <citation type="submission" date="2021-10" db="EMBL/GenBank/DDBJ databases">
        <title>Genome Sequence of The Candidatus Hydrogeosomobacter endosymbioticus, an Intracellular Bacterial Symbiont of the Anaerobic Ciliate GW7.</title>
        <authorList>
            <person name="Shiohama Y."/>
            <person name="Shinzato N."/>
        </authorList>
    </citation>
    <scope>NUCLEOTIDE SEQUENCE [LARGE SCALE GENOMIC DNA]</scope>
    <source>
        <strain evidence="1">200920</strain>
    </source>
</reference>
<protein>
    <submittedName>
        <fullName evidence="1">Uncharacterized protein</fullName>
    </submittedName>
</protein>
<evidence type="ECO:0000313" key="2">
    <source>
        <dbReference type="Proteomes" id="UP001320209"/>
    </source>
</evidence>
<organism evidence="1 2">
    <name type="scientific">Candidatus Hydrogenosomobacter endosymbioticus</name>
    <dbReference type="NCBI Taxonomy" id="2558174"/>
    <lineage>
        <taxon>Bacteria</taxon>
        <taxon>Pseudomonadati</taxon>
        <taxon>Pseudomonadota</taxon>
        <taxon>Alphaproteobacteria</taxon>
        <taxon>Holosporales</taxon>
        <taxon>Holosporaceae</taxon>
        <taxon>Candidatus Hydrogenosomobacter</taxon>
    </lineage>
</organism>
<dbReference type="EMBL" id="AP025225">
    <property type="protein sequence ID" value="BDB96260.1"/>
    <property type="molecule type" value="Genomic_DNA"/>
</dbReference>
<keyword evidence="2" id="KW-1185">Reference proteome</keyword>
<dbReference type="RefSeq" id="WP_236864468.1">
    <property type="nucleotide sequence ID" value="NZ_AP025225.1"/>
</dbReference>
<name>A0ABM7V8Y6_9PROT</name>